<dbReference type="KEGG" id="saq:Sare_4913"/>
<dbReference type="EMBL" id="CP000850">
    <property type="protein sequence ID" value="ABW00662.1"/>
    <property type="molecule type" value="Genomic_DNA"/>
</dbReference>
<dbReference type="eggNOG" id="COG2944">
    <property type="taxonomic scope" value="Bacteria"/>
</dbReference>
<reference evidence="1" key="1">
    <citation type="submission" date="2007-10" db="EMBL/GenBank/DDBJ databases">
        <title>Complete sequence of Salinispora arenicola CNS-205.</title>
        <authorList>
            <consortium name="US DOE Joint Genome Institute"/>
            <person name="Copeland A."/>
            <person name="Lucas S."/>
            <person name="Lapidus A."/>
            <person name="Barry K."/>
            <person name="Glavina del Rio T."/>
            <person name="Dalin E."/>
            <person name="Tice H."/>
            <person name="Pitluck S."/>
            <person name="Foster B."/>
            <person name="Schmutz J."/>
            <person name="Larimer F."/>
            <person name="Land M."/>
            <person name="Hauser L."/>
            <person name="Kyrpides N."/>
            <person name="Ivanova N."/>
            <person name="Jensen P.R."/>
            <person name="Moore B.S."/>
            <person name="Penn K."/>
            <person name="Jenkins C."/>
            <person name="Udwary D."/>
            <person name="Xiang L."/>
            <person name="Gontang E."/>
            <person name="Richardson P."/>
        </authorList>
    </citation>
    <scope>NUCLEOTIDE SEQUENCE [LARGE SCALE GENOMIC DNA]</scope>
    <source>
        <strain evidence="1">CNS-205</strain>
    </source>
</reference>
<proteinExistence type="predicted"/>
<keyword evidence="1" id="KW-0238">DNA-binding</keyword>
<sequence length="253" mass="27577">MTIPNTALRAVRAGMRMSQDDFARALQAAGHRAGEPNDANKRLVQRWESGTIAAPRPIYVRALEVVTGLPIELLGFANLPGTHVSGDHKGGHDLTSSISDLATPEPMARLGSPHGSYVGVWLSRYQYYSSGRGESYAGQHYVVLLQHSDRLTVRSLPNSAASALSLDLTVDGSVITGTWTEQTAQEGYYRGACYHGAIQMLVEPTGRRMAGKWVGFGKDMDINTGPWELVFQDGSTKKSTLDRYNTPPRDLSE</sequence>
<evidence type="ECO:0000313" key="1">
    <source>
        <dbReference type="EMBL" id="ABW00662.1"/>
    </source>
</evidence>
<dbReference type="HOGENOM" id="CLU_095704_0_0_11"/>
<name>A8LW57_SALAI</name>
<accession>A8LW57</accession>
<dbReference type="STRING" id="391037.Sare_4913"/>
<dbReference type="GO" id="GO:0003677">
    <property type="term" value="F:DNA binding"/>
    <property type="evidence" value="ECO:0007669"/>
    <property type="project" value="UniProtKB-KW"/>
</dbReference>
<protein>
    <submittedName>
        <fullName evidence="1">Putative DNA-binding protein</fullName>
    </submittedName>
</protein>
<dbReference type="AlphaFoldDB" id="A8LW57"/>
<gene>
    <name evidence="1" type="ordered locus">Sare_4913</name>
</gene>
<organism evidence="1">
    <name type="scientific">Salinispora arenicola (strain CNS-205)</name>
    <dbReference type="NCBI Taxonomy" id="391037"/>
    <lineage>
        <taxon>Bacteria</taxon>
        <taxon>Bacillati</taxon>
        <taxon>Actinomycetota</taxon>
        <taxon>Actinomycetes</taxon>
        <taxon>Micromonosporales</taxon>
        <taxon>Micromonosporaceae</taxon>
        <taxon>Salinispora</taxon>
    </lineage>
</organism>